<sequence length="782" mass="87367">MGREKKSTAGPSTAKDRHRRAVKEIKRNAPLPPGLVARKAAPVSKHKTVLELVENKDFKKKPLDFENTTQREPPPLFAFVPLGNPELTLKCKDLSRERGAMVYIVSTQTPTHLTTDLSHQMNRVGYHFRSQIVQEAMEELDIDAIYEPVVGPLGVEVIPESQQEINEQANAALWELFPKIPHIDRAEIINHAFKKGQVAGGEPLVGLQPSLSLFRRVQLAVLAHIRHNHTRYDRLLKETSWSNARRVTEEVCLDFLVKWRGDDESGKDQLDEIIREVVVLSDDDDSDDDEDSTSDVEIVSSRDISMQARTPGAHIPGIPSGPSTVPYRESTVGGHGQPPAGAQDRPQEPAKPKGKSKKALKRERRRNKKGLKRYEANNKRYENAWDAAIQRNRAAAAAPRVATPQALTPLAAQNGFVSRGASPRDIHMHTPQGEQPLQGDPSQGFENVPARYRKARTPGNGFGLSDGAYHGAPSPISYGHPAPEYAQNKVNEPSSGSGAGQRAWPGASRQTQLQDMLHPSIEPLSPGAPPPGLQTYRPMVHEPYPAQRRHVDPAREVIVIRESYAEPGPSMYPLAQPRHDERGRMFEPYEERAPVAYAGAPRSSVAWDAAAAPPRQSAWGEGHALAGDRYGTHPGPDQRLGQSRPHPEDMMLHNGRPYPEHSGHVRPPGDGHQYMERHHWPAQETHTQRDGFMVLREHPKPMEQPRNEPFIQLREAPVIYSEPGPPRDMAQHMDPRHTYVRVEDVPEHARYVAAGEARYHYQEQPPQAVYGGHPQPHLREQQ</sequence>
<feature type="region of interest" description="Disordered" evidence="1">
    <location>
        <begin position="1"/>
        <end position="40"/>
    </location>
</feature>
<evidence type="ECO:0000313" key="3">
    <source>
        <dbReference type="EMBL" id="KAH7366821.1"/>
    </source>
</evidence>
<accession>A0A8K0TJR7</accession>
<feature type="compositionally biased region" description="Acidic residues" evidence="1">
    <location>
        <begin position="281"/>
        <end position="294"/>
    </location>
</feature>
<feature type="region of interest" description="Disordered" evidence="1">
    <location>
        <begin position="473"/>
        <end position="511"/>
    </location>
</feature>
<dbReference type="EMBL" id="JAGPXD010000002">
    <property type="protein sequence ID" value="KAH7366821.1"/>
    <property type="molecule type" value="Genomic_DNA"/>
</dbReference>
<dbReference type="OrthoDB" id="5288828at2759"/>
<comment type="caution">
    <text evidence="3">The sequence shown here is derived from an EMBL/GenBank/DDBJ whole genome shotgun (WGS) entry which is preliminary data.</text>
</comment>
<feature type="region of interest" description="Disordered" evidence="1">
    <location>
        <begin position="418"/>
        <end position="446"/>
    </location>
</feature>
<feature type="region of interest" description="Disordered" evidence="1">
    <location>
        <begin position="281"/>
        <end position="376"/>
    </location>
</feature>
<evidence type="ECO:0000313" key="4">
    <source>
        <dbReference type="Proteomes" id="UP000813385"/>
    </source>
</evidence>
<dbReference type="InterPro" id="IPR018744">
    <property type="entry name" value="DUF2293"/>
</dbReference>
<dbReference type="PANTHER" id="PTHR38113:SF1">
    <property type="entry name" value="DUF2293 DOMAIN-CONTAINING PROTEIN"/>
    <property type="match status" value="1"/>
</dbReference>
<evidence type="ECO:0000256" key="1">
    <source>
        <dbReference type="SAM" id="MobiDB-lite"/>
    </source>
</evidence>
<feature type="compositionally biased region" description="Polar residues" evidence="1">
    <location>
        <begin position="432"/>
        <end position="445"/>
    </location>
</feature>
<feature type="region of interest" description="Disordered" evidence="1">
    <location>
        <begin position="617"/>
        <end position="651"/>
    </location>
</feature>
<proteinExistence type="predicted"/>
<feature type="region of interest" description="Disordered" evidence="1">
    <location>
        <begin position="759"/>
        <end position="782"/>
    </location>
</feature>
<reference evidence="3" key="1">
    <citation type="journal article" date="2021" name="Nat. Commun.">
        <title>Genetic determinants of endophytism in the Arabidopsis root mycobiome.</title>
        <authorList>
            <person name="Mesny F."/>
            <person name="Miyauchi S."/>
            <person name="Thiergart T."/>
            <person name="Pickel B."/>
            <person name="Atanasova L."/>
            <person name="Karlsson M."/>
            <person name="Huettel B."/>
            <person name="Barry K.W."/>
            <person name="Haridas S."/>
            <person name="Chen C."/>
            <person name="Bauer D."/>
            <person name="Andreopoulos W."/>
            <person name="Pangilinan J."/>
            <person name="LaButti K."/>
            <person name="Riley R."/>
            <person name="Lipzen A."/>
            <person name="Clum A."/>
            <person name="Drula E."/>
            <person name="Henrissat B."/>
            <person name="Kohler A."/>
            <person name="Grigoriev I.V."/>
            <person name="Martin F.M."/>
            <person name="Hacquard S."/>
        </authorList>
    </citation>
    <scope>NUCLEOTIDE SEQUENCE</scope>
    <source>
        <strain evidence="3">MPI-CAGE-AT-0016</strain>
    </source>
</reference>
<organism evidence="3 4">
    <name type="scientific">Plectosphaerella cucumerina</name>
    <dbReference type="NCBI Taxonomy" id="40658"/>
    <lineage>
        <taxon>Eukaryota</taxon>
        <taxon>Fungi</taxon>
        <taxon>Dikarya</taxon>
        <taxon>Ascomycota</taxon>
        <taxon>Pezizomycotina</taxon>
        <taxon>Sordariomycetes</taxon>
        <taxon>Hypocreomycetidae</taxon>
        <taxon>Glomerellales</taxon>
        <taxon>Plectosphaerellaceae</taxon>
        <taxon>Plectosphaerella</taxon>
    </lineage>
</organism>
<protein>
    <recommendedName>
        <fullName evidence="2">DUF2293 domain-containing protein</fullName>
    </recommendedName>
</protein>
<dbReference type="Pfam" id="PF10056">
    <property type="entry name" value="DUF2293"/>
    <property type="match status" value="1"/>
</dbReference>
<name>A0A8K0TJR7_9PEZI</name>
<evidence type="ECO:0000259" key="2">
    <source>
        <dbReference type="Pfam" id="PF10056"/>
    </source>
</evidence>
<dbReference type="Proteomes" id="UP000813385">
    <property type="component" value="Unassembled WGS sequence"/>
</dbReference>
<dbReference type="AlphaFoldDB" id="A0A8K0TJR7"/>
<feature type="domain" description="DUF2293" evidence="2">
    <location>
        <begin position="173"/>
        <end position="260"/>
    </location>
</feature>
<keyword evidence="4" id="KW-1185">Reference proteome</keyword>
<feature type="compositionally biased region" description="Basic residues" evidence="1">
    <location>
        <begin position="352"/>
        <end position="371"/>
    </location>
</feature>
<gene>
    <name evidence="3" type="ORF">B0T11DRAFT_47730</name>
</gene>
<dbReference type="PANTHER" id="PTHR38113">
    <property type="match status" value="1"/>
</dbReference>